<keyword evidence="3" id="KW-1185">Reference proteome</keyword>
<keyword evidence="1" id="KW-0472">Membrane</keyword>
<accession>A0ABU0AG31</accession>
<evidence type="ECO:0000256" key="1">
    <source>
        <dbReference type="SAM" id="Phobius"/>
    </source>
</evidence>
<organism evidence="2 3">
    <name type="scientific">Cytobacillus purgationiresistens</name>
    <dbReference type="NCBI Taxonomy" id="863449"/>
    <lineage>
        <taxon>Bacteria</taxon>
        <taxon>Bacillati</taxon>
        <taxon>Bacillota</taxon>
        <taxon>Bacilli</taxon>
        <taxon>Bacillales</taxon>
        <taxon>Bacillaceae</taxon>
        <taxon>Cytobacillus</taxon>
    </lineage>
</organism>
<gene>
    <name evidence="2" type="ORF">J2S17_001857</name>
</gene>
<evidence type="ECO:0000313" key="2">
    <source>
        <dbReference type="EMBL" id="MDQ0269985.1"/>
    </source>
</evidence>
<feature type="transmembrane region" description="Helical" evidence="1">
    <location>
        <begin position="12"/>
        <end position="31"/>
    </location>
</feature>
<dbReference type="EMBL" id="JAUSUB010000006">
    <property type="protein sequence ID" value="MDQ0269985.1"/>
    <property type="molecule type" value="Genomic_DNA"/>
</dbReference>
<sequence length="240" mass="27622">MIAQLSKKEKYTILFSILFVSIMFVSVYFFYLKPLKVVLANHELELASEEKRLNIIFEQKTLSSEKPYIAESTKKMQGQLPVQTLMDHFLLEIDRAETVSGSFVKSIEMGNVESSDEGQIDINTEEVPGKSEPLALAEGLEKTTMTMQVEAPDYFTWEMFVAALQSSERLTMINRIEFKDEVETESFEQGTSIQYDMTVSIFHMPELVDLEEELPKLHNSSPAKKRNPFYQLPDIYHHSN</sequence>
<comment type="caution">
    <text evidence="2">The sequence shown here is derived from an EMBL/GenBank/DDBJ whole genome shotgun (WGS) entry which is preliminary data.</text>
</comment>
<protein>
    <submittedName>
        <fullName evidence="2">Type IV pilus assembly protein PilO</fullName>
    </submittedName>
</protein>
<evidence type="ECO:0000313" key="3">
    <source>
        <dbReference type="Proteomes" id="UP001238088"/>
    </source>
</evidence>
<name>A0ABU0AG31_9BACI</name>
<keyword evidence="1" id="KW-0812">Transmembrane</keyword>
<keyword evidence="1" id="KW-1133">Transmembrane helix</keyword>
<dbReference type="Proteomes" id="UP001238088">
    <property type="component" value="Unassembled WGS sequence"/>
</dbReference>
<reference evidence="2 3" key="1">
    <citation type="submission" date="2023-07" db="EMBL/GenBank/DDBJ databases">
        <title>Genomic Encyclopedia of Type Strains, Phase IV (KMG-IV): sequencing the most valuable type-strain genomes for metagenomic binning, comparative biology and taxonomic classification.</title>
        <authorList>
            <person name="Goeker M."/>
        </authorList>
    </citation>
    <scope>NUCLEOTIDE SEQUENCE [LARGE SCALE GENOMIC DNA]</scope>
    <source>
        <strain evidence="2 3">DSM 23494</strain>
    </source>
</reference>
<proteinExistence type="predicted"/>
<dbReference type="RefSeq" id="WP_307473995.1">
    <property type="nucleotide sequence ID" value="NZ_JAUSUB010000006.1"/>
</dbReference>